<dbReference type="Proteomes" id="UP000784128">
    <property type="component" value="Unassembled WGS sequence"/>
</dbReference>
<keyword evidence="2" id="KW-0479">Metal-binding</keyword>
<feature type="binding site" evidence="2">
    <location>
        <position position="223"/>
    </location>
    <ligand>
        <name>ATP</name>
        <dbReference type="ChEBI" id="CHEBI:30616"/>
    </ligand>
</feature>
<comment type="catalytic activity">
    <reaction evidence="2">
        <text>thiamine phosphate + ATP = thiamine diphosphate + ADP</text>
        <dbReference type="Rhea" id="RHEA:15913"/>
        <dbReference type="ChEBI" id="CHEBI:30616"/>
        <dbReference type="ChEBI" id="CHEBI:37575"/>
        <dbReference type="ChEBI" id="CHEBI:58937"/>
        <dbReference type="ChEBI" id="CHEBI:456216"/>
        <dbReference type="EC" id="2.7.4.16"/>
    </reaction>
</comment>
<feature type="binding site" evidence="2">
    <location>
        <position position="330"/>
    </location>
    <ligand>
        <name>substrate</name>
    </ligand>
</feature>
<feature type="binding site" evidence="2">
    <location>
        <position position="52"/>
    </location>
    <ligand>
        <name>Mg(2+)</name>
        <dbReference type="ChEBI" id="CHEBI:18420"/>
        <label>1</label>
    </ligand>
</feature>
<dbReference type="GO" id="GO:0009030">
    <property type="term" value="F:thiamine-phosphate kinase activity"/>
    <property type="evidence" value="ECO:0007669"/>
    <property type="project" value="UniProtKB-EC"/>
</dbReference>
<feature type="binding site" evidence="2">
    <location>
        <position position="53"/>
    </location>
    <ligand>
        <name>Mg(2+)</name>
        <dbReference type="ChEBI" id="CHEBI:18420"/>
        <label>2</label>
    </ligand>
</feature>
<dbReference type="PIRSF" id="PIRSF005303">
    <property type="entry name" value="Thiam_monoph_kin"/>
    <property type="match status" value="1"/>
</dbReference>
<organism evidence="5 6">
    <name type="scientific">Pelotalea chapellei</name>
    <dbReference type="NCBI Taxonomy" id="44671"/>
    <lineage>
        <taxon>Bacteria</taxon>
        <taxon>Pseudomonadati</taxon>
        <taxon>Thermodesulfobacteriota</taxon>
        <taxon>Desulfuromonadia</taxon>
        <taxon>Geobacterales</taxon>
        <taxon>Geobacteraceae</taxon>
        <taxon>Pelotalea</taxon>
    </lineage>
</organism>
<dbReference type="InterPro" id="IPR036676">
    <property type="entry name" value="PurM-like_C_sf"/>
</dbReference>
<feature type="binding site" evidence="2">
    <location>
        <position position="221"/>
    </location>
    <ligand>
        <name>Mg(2+)</name>
        <dbReference type="ChEBI" id="CHEBI:18420"/>
        <label>3</label>
    </ligand>
</feature>
<dbReference type="PANTHER" id="PTHR30270:SF0">
    <property type="entry name" value="THIAMINE-MONOPHOSPHATE KINASE"/>
    <property type="match status" value="1"/>
</dbReference>
<comment type="caution">
    <text evidence="2">Lacks conserved residue(s) required for the propagation of feature annotation.</text>
</comment>
<dbReference type="EMBL" id="JAHDYS010000011">
    <property type="protein sequence ID" value="MBT1072582.1"/>
    <property type="molecule type" value="Genomic_DNA"/>
</dbReference>
<feature type="binding site" evidence="2">
    <location>
        <position position="51"/>
    </location>
    <ligand>
        <name>Mg(2+)</name>
        <dbReference type="ChEBI" id="CHEBI:18420"/>
        <label>4</label>
    </ligand>
</feature>
<keyword evidence="2 5" id="KW-0808">Transferase</keyword>
<feature type="binding site" evidence="2">
    <location>
        <position position="60"/>
    </location>
    <ligand>
        <name>substrate</name>
    </ligand>
</feature>
<dbReference type="HAMAP" id="MF_02128">
    <property type="entry name" value="TMP_kinase"/>
    <property type="match status" value="1"/>
</dbReference>
<feature type="binding site" evidence="2">
    <location>
        <position position="224"/>
    </location>
    <ligand>
        <name>Mg(2+)</name>
        <dbReference type="ChEBI" id="CHEBI:18420"/>
        <label>5</label>
    </ligand>
</feature>
<accession>A0ABS5UA86</accession>
<feature type="binding site" evidence="2">
    <location>
        <position position="82"/>
    </location>
    <ligand>
        <name>Mg(2+)</name>
        <dbReference type="ChEBI" id="CHEBI:18420"/>
        <label>2</label>
    </ligand>
</feature>
<feature type="binding site" evidence="2">
    <location>
        <position position="82"/>
    </location>
    <ligand>
        <name>Mg(2+)</name>
        <dbReference type="ChEBI" id="CHEBI:18420"/>
        <label>3</label>
    </ligand>
</feature>
<dbReference type="InterPro" id="IPR016188">
    <property type="entry name" value="PurM-like_N"/>
</dbReference>
<feature type="binding site" evidence="2">
    <location>
        <begin position="129"/>
        <end position="130"/>
    </location>
    <ligand>
        <name>ATP</name>
        <dbReference type="ChEBI" id="CHEBI:30616"/>
    </ligand>
</feature>
<feature type="binding site" evidence="2">
    <location>
        <position position="156"/>
    </location>
    <ligand>
        <name>ATP</name>
        <dbReference type="ChEBI" id="CHEBI:30616"/>
    </ligand>
</feature>
<keyword evidence="2" id="KW-0547">Nucleotide-binding</keyword>
<dbReference type="NCBIfam" id="TIGR01379">
    <property type="entry name" value="thiL"/>
    <property type="match status" value="1"/>
</dbReference>
<keyword evidence="2" id="KW-0460">Magnesium</keyword>
<comment type="function">
    <text evidence="2">Catalyzes the ATP-dependent phosphorylation of thiamine-monophosphate (TMP) to form thiamine-pyrophosphate (TPP), the active form of vitamin B1.</text>
</comment>
<name>A0ABS5UA86_9BACT</name>
<dbReference type="Gene3D" id="3.90.650.10">
    <property type="entry name" value="PurM-like C-terminal domain"/>
    <property type="match status" value="1"/>
</dbReference>
<feature type="binding site" evidence="2">
    <location>
        <position position="130"/>
    </location>
    <ligand>
        <name>Mg(2+)</name>
        <dbReference type="ChEBI" id="CHEBI:18420"/>
        <label>1</label>
    </ligand>
</feature>
<comment type="miscellaneous">
    <text evidence="2">Reaction mechanism of ThiL seems to utilize a direct, inline transfer of the gamma-phosphate of ATP to TMP rather than a phosphorylated enzyme intermediate.</text>
</comment>
<evidence type="ECO:0000313" key="6">
    <source>
        <dbReference type="Proteomes" id="UP000784128"/>
    </source>
</evidence>
<feature type="binding site" evidence="2">
    <location>
        <position position="274"/>
    </location>
    <ligand>
        <name>substrate</name>
    </ligand>
</feature>
<reference evidence="5 6" key="1">
    <citation type="submission" date="2021-05" db="EMBL/GenBank/DDBJ databases">
        <title>The draft genome of Geobacter chapellei DSM 13688.</title>
        <authorList>
            <person name="Xu Z."/>
            <person name="Masuda Y."/>
            <person name="Itoh H."/>
            <person name="Senoo K."/>
        </authorList>
    </citation>
    <scope>NUCLEOTIDE SEQUENCE [LARGE SCALE GENOMIC DNA]</scope>
    <source>
        <strain evidence="5 6">DSM 13688</strain>
    </source>
</reference>
<dbReference type="Pfam" id="PF00586">
    <property type="entry name" value="AIRS"/>
    <property type="match status" value="1"/>
</dbReference>
<keyword evidence="2" id="KW-0067">ATP-binding</keyword>
<evidence type="ECO:0000259" key="3">
    <source>
        <dbReference type="Pfam" id="PF00586"/>
    </source>
</evidence>
<dbReference type="PANTHER" id="PTHR30270">
    <property type="entry name" value="THIAMINE-MONOPHOSPHATE KINASE"/>
    <property type="match status" value="1"/>
</dbReference>
<dbReference type="Gene3D" id="3.30.1330.10">
    <property type="entry name" value="PurM-like, N-terminal domain"/>
    <property type="match status" value="1"/>
</dbReference>
<keyword evidence="6" id="KW-1185">Reference proteome</keyword>
<feature type="domain" description="PurM-like C-terminal" evidence="4">
    <location>
        <begin position="160"/>
        <end position="313"/>
    </location>
</feature>
<dbReference type="InterPro" id="IPR036921">
    <property type="entry name" value="PurM-like_N_sf"/>
</dbReference>
<feature type="binding site" evidence="2">
    <location>
        <position position="36"/>
    </location>
    <ligand>
        <name>Mg(2+)</name>
        <dbReference type="ChEBI" id="CHEBI:18420"/>
        <label>4</label>
    </ligand>
</feature>
<dbReference type="EC" id="2.7.4.16" evidence="2"/>
<sequence length="333" mass="35043">MASNPNLSSLGEFGFISRISAATRPGAGVVTGIGDDAAVTALTPGMQLLTSTDMLLENVHFRCSWHDPYRLGRKSLAVSISDIAAMGGIPRWCLLSLGIPKDAALGFMDDFTRGFLDMAAEHNVSLIGGDTCRSGNGLVISVTIMGEQVPKRIIRRTGARPGDEIWVTGTLGDAALGLRLLEEGKLKDGFGQFITRLLDPTPRTEVGQFLAESGLVTSMIDISDGLLADFGHIAEQSGVGGQLNLAALPISSAFRAISEGFSQFPYHLALSGGEDYELAFTASPNNNEKITSLMKNSGIDATPVGIVSSLPGVTVLCPDGSSYIPPTPGFNHF</sequence>
<feature type="binding site" evidence="2">
    <location>
        <position position="53"/>
    </location>
    <ligand>
        <name>Mg(2+)</name>
        <dbReference type="ChEBI" id="CHEBI:18420"/>
        <label>1</label>
    </ligand>
</feature>
<evidence type="ECO:0000256" key="2">
    <source>
        <dbReference type="HAMAP-Rule" id="MF_02128"/>
    </source>
</evidence>
<dbReference type="InterPro" id="IPR010918">
    <property type="entry name" value="PurM-like_C_dom"/>
</dbReference>
<dbReference type="InterPro" id="IPR006283">
    <property type="entry name" value="ThiL-like"/>
</dbReference>
<gene>
    <name evidence="2 5" type="primary">thiL</name>
    <name evidence="5" type="ORF">KJB30_12355</name>
</gene>
<comment type="caution">
    <text evidence="5">The sequence shown here is derived from an EMBL/GenBank/DDBJ whole genome shotgun (WGS) entry which is preliminary data.</text>
</comment>
<proteinExistence type="inferred from homology"/>
<feature type="binding site" evidence="2">
    <location>
        <position position="36"/>
    </location>
    <ligand>
        <name>Mg(2+)</name>
        <dbReference type="ChEBI" id="CHEBI:18420"/>
        <label>3</label>
    </ligand>
</feature>
<keyword evidence="2 5" id="KW-0418">Kinase</keyword>
<feature type="binding site" evidence="2">
    <location>
        <position position="82"/>
    </location>
    <ligand>
        <name>Mg(2+)</name>
        <dbReference type="ChEBI" id="CHEBI:18420"/>
        <label>4</label>
    </ligand>
</feature>
<dbReference type="Pfam" id="PF02769">
    <property type="entry name" value="AIRS_C"/>
    <property type="match status" value="1"/>
</dbReference>
<dbReference type="CDD" id="cd02194">
    <property type="entry name" value="ThiL"/>
    <property type="match status" value="1"/>
</dbReference>
<comment type="pathway">
    <text evidence="2">Cofactor biosynthesis; thiamine diphosphate biosynthesis; thiamine diphosphate from thiamine phosphate: step 1/1.</text>
</comment>
<dbReference type="RefSeq" id="WP_214299725.1">
    <property type="nucleotide sequence ID" value="NZ_JAHDYS010000011.1"/>
</dbReference>
<evidence type="ECO:0000259" key="4">
    <source>
        <dbReference type="Pfam" id="PF02769"/>
    </source>
</evidence>
<keyword evidence="1 2" id="KW-0784">Thiamine biosynthesis</keyword>
<evidence type="ECO:0000256" key="1">
    <source>
        <dbReference type="ARBA" id="ARBA00022977"/>
    </source>
</evidence>
<dbReference type="SUPFAM" id="SSF56042">
    <property type="entry name" value="PurM C-terminal domain-like"/>
    <property type="match status" value="1"/>
</dbReference>
<protein>
    <recommendedName>
        <fullName evidence="2">Thiamine-monophosphate kinase</fullName>
        <shortName evidence="2">TMP kinase</shortName>
        <shortName evidence="2">Thiamine-phosphate kinase</shortName>
        <ecNumber evidence="2">2.7.4.16</ecNumber>
    </recommendedName>
</protein>
<feature type="domain" description="PurM-like N-terminal" evidence="3">
    <location>
        <begin position="34"/>
        <end position="147"/>
    </location>
</feature>
<evidence type="ECO:0000313" key="5">
    <source>
        <dbReference type="EMBL" id="MBT1072582.1"/>
    </source>
</evidence>
<dbReference type="SUPFAM" id="SSF55326">
    <property type="entry name" value="PurM N-terminal domain-like"/>
    <property type="match status" value="1"/>
</dbReference>
<comment type="similarity">
    <text evidence="2">Belongs to the thiamine-monophosphate kinase family.</text>
</comment>